<evidence type="ECO:0000256" key="11">
    <source>
        <dbReference type="SAM" id="MobiDB-lite"/>
    </source>
</evidence>
<dbReference type="Pfam" id="PF00270">
    <property type="entry name" value="DEAD"/>
    <property type="match status" value="1"/>
</dbReference>
<dbReference type="FunFam" id="3.40.50.300:FF:001076">
    <property type="entry name" value="ATP-dependent DNA helicase MER3"/>
    <property type="match status" value="1"/>
</dbReference>
<dbReference type="EC" id="5.6.2.4" evidence="9"/>
<evidence type="ECO:0000256" key="3">
    <source>
        <dbReference type="ARBA" id="ARBA00022801"/>
    </source>
</evidence>
<dbReference type="InterPro" id="IPR036388">
    <property type="entry name" value="WH-like_DNA-bd_sf"/>
</dbReference>
<dbReference type="SUPFAM" id="SSF46785">
    <property type="entry name" value="Winged helix' DNA-binding domain"/>
    <property type="match status" value="1"/>
</dbReference>
<evidence type="ECO:0000259" key="12">
    <source>
        <dbReference type="PROSITE" id="PS51192"/>
    </source>
</evidence>
<dbReference type="PROSITE" id="PS51194">
    <property type="entry name" value="HELICASE_CTER"/>
    <property type="match status" value="1"/>
</dbReference>
<keyword evidence="2" id="KW-0547">Nucleotide-binding</keyword>
<dbReference type="GO" id="GO:0003676">
    <property type="term" value="F:nucleic acid binding"/>
    <property type="evidence" value="ECO:0007669"/>
    <property type="project" value="InterPro"/>
</dbReference>
<dbReference type="STRING" id="947166.A0A1D1V7A7"/>
<keyword evidence="5" id="KW-0067">ATP-binding</keyword>
<evidence type="ECO:0000256" key="7">
    <source>
        <dbReference type="ARBA" id="ARBA00023254"/>
    </source>
</evidence>
<dbReference type="Pfam" id="PF23445">
    <property type="entry name" value="WHD_SNRNP200"/>
    <property type="match status" value="1"/>
</dbReference>
<dbReference type="InterPro" id="IPR001650">
    <property type="entry name" value="Helicase_C-like"/>
</dbReference>
<proteinExistence type="inferred from homology"/>
<feature type="compositionally biased region" description="Polar residues" evidence="11">
    <location>
        <begin position="910"/>
        <end position="929"/>
    </location>
</feature>
<dbReference type="CDD" id="cd18795">
    <property type="entry name" value="SF2_C_Ski2"/>
    <property type="match status" value="1"/>
</dbReference>
<evidence type="ECO:0000256" key="9">
    <source>
        <dbReference type="ARBA" id="ARBA00034808"/>
    </source>
</evidence>
<dbReference type="OrthoDB" id="5575at2759"/>
<comment type="catalytic activity">
    <reaction evidence="10">
        <text>ATP + H2O = ADP + phosphate + H(+)</text>
        <dbReference type="Rhea" id="RHEA:13065"/>
        <dbReference type="ChEBI" id="CHEBI:15377"/>
        <dbReference type="ChEBI" id="CHEBI:15378"/>
        <dbReference type="ChEBI" id="CHEBI:30616"/>
        <dbReference type="ChEBI" id="CHEBI:43474"/>
        <dbReference type="ChEBI" id="CHEBI:456216"/>
        <dbReference type="EC" id="5.6.2.4"/>
    </reaction>
</comment>
<evidence type="ECO:0000256" key="8">
    <source>
        <dbReference type="ARBA" id="ARBA00034617"/>
    </source>
</evidence>
<dbReference type="PANTHER" id="PTHR47835:SF3">
    <property type="entry name" value="HELICASE FOR MEIOSIS 1"/>
    <property type="match status" value="1"/>
</dbReference>
<reference evidence="14 15" key="1">
    <citation type="journal article" date="2016" name="Nat. Commun.">
        <title>Extremotolerant tardigrade genome and improved radiotolerance of human cultured cells by tardigrade-unique protein.</title>
        <authorList>
            <person name="Hashimoto T."/>
            <person name="Horikawa D.D."/>
            <person name="Saito Y."/>
            <person name="Kuwahara H."/>
            <person name="Kozuka-Hata H."/>
            <person name="Shin-I T."/>
            <person name="Minakuchi Y."/>
            <person name="Ohishi K."/>
            <person name="Motoyama A."/>
            <person name="Aizu T."/>
            <person name="Enomoto A."/>
            <person name="Kondo K."/>
            <person name="Tanaka S."/>
            <person name="Hara Y."/>
            <person name="Koshikawa S."/>
            <person name="Sagara H."/>
            <person name="Miura T."/>
            <person name="Yokobori S."/>
            <person name="Miyagawa K."/>
            <person name="Suzuki Y."/>
            <person name="Kubo T."/>
            <person name="Oyama M."/>
            <person name="Kohara Y."/>
            <person name="Fujiyama A."/>
            <person name="Arakawa K."/>
            <person name="Katayama T."/>
            <person name="Toyoda A."/>
            <person name="Kunieda T."/>
        </authorList>
    </citation>
    <scope>NUCLEOTIDE SEQUENCE [LARGE SCALE GENOMIC DNA]</scope>
    <source>
        <strain evidence="14 15">YOKOZUNA-1</strain>
    </source>
</reference>
<name>A0A1D1V7A7_RAMVA</name>
<feature type="domain" description="Helicase C-terminal" evidence="13">
    <location>
        <begin position="276"/>
        <end position="469"/>
    </location>
</feature>
<evidence type="ECO:0000256" key="6">
    <source>
        <dbReference type="ARBA" id="ARBA00023235"/>
    </source>
</evidence>
<comment type="similarity">
    <text evidence="1">Belongs to the helicase family. SKI2 subfamily.</text>
</comment>
<accession>A0A1D1V7A7</accession>
<comment type="catalytic activity">
    <reaction evidence="8">
        <text>Couples ATP hydrolysis with the unwinding of duplex DNA by translocating in the 3'-5' direction.</text>
        <dbReference type="EC" id="5.6.2.4"/>
    </reaction>
</comment>
<keyword evidence="7" id="KW-0469">Meiosis</keyword>
<dbReference type="SMART" id="SM00973">
    <property type="entry name" value="Sec63"/>
    <property type="match status" value="1"/>
</dbReference>
<dbReference type="EMBL" id="BDGG01000004">
    <property type="protein sequence ID" value="GAU97556.1"/>
    <property type="molecule type" value="Genomic_DNA"/>
</dbReference>
<keyword evidence="6" id="KW-0413">Isomerase</keyword>
<organism evidence="14 15">
    <name type="scientific">Ramazzottius varieornatus</name>
    <name type="common">Water bear</name>
    <name type="synonym">Tardigrade</name>
    <dbReference type="NCBI Taxonomy" id="947166"/>
    <lineage>
        <taxon>Eukaryota</taxon>
        <taxon>Metazoa</taxon>
        <taxon>Ecdysozoa</taxon>
        <taxon>Tardigrada</taxon>
        <taxon>Eutardigrada</taxon>
        <taxon>Parachela</taxon>
        <taxon>Hypsibioidea</taxon>
        <taxon>Ramazzottiidae</taxon>
        <taxon>Ramazzottius</taxon>
    </lineage>
</organism>
<evidence type="ECO:0000256" key="10">
    <source>
        <dbReference type="ARBA" id="ARBA00048988"/>
    </source>
</evidence>
<dbReference type="PROSITE" id="PS51192">
    <property type="entry name" value="HELICASE_ATP_BIND_1"/>
    <property type="match status" value="1"/>
</dbReference>
<dbReference type="Proteomes" id="UP000186922">
    <property type="component" value="Unassembled WGS sequence"/>
</dbReference>
<dbReference type="InterPro" id="IPR014001">
    <property type="entry name" value="Helicase_ATP-bd"/>
</dbReference>
<keyword evidence="4" id="KW-0347">Helicase</keyword>
<feature type="domain" description="Helicase ATP-binding" evidence="12">
    <location>
        <begin position="54"/>
        <end position="243"/>
    </location>
</feature>
<dbReference type="Pfam" id="PF02889">
    <property type="entry name" value="Sec63"/>
    <property type="match status" value="1"/>
</dbReference>
<dbReference type="InterPro" id="IPR052247">
    <property type="entry name" value="Meiotic_Crossover_Helicase"/>
</dbReference>
<dbReference type="InterPro" id="IPR011545">
    <property type="entry name" value="DEAD/DEAH_box_helicase_dom"/>
</dbReference>
<dbReference type="GO" id="GO:0007131">
    <property type="term" value="P:reciprocal meiotic recombination"/>
    <property type="evidence" value="ECO:0007669"/>
    <property type="project" value="UniProtKB-ARBA"/>
</dbReference>
<evidence type="ECO:0000256" key="2">
    <source>
        <dbReference type="ARBA" id="ARBA00022741"/>
    </source>
</evidence>
<keyword evidence="3" id="KW-0378">Hydrolase</keyword>
<feature type="compositionally biased region" description="Polar residues" evidence="11">
    <location>
        <begin position="954"/>
        <end position="965"/>
    </location>
</feature>
<gene>
    <name evidence="14" type="primary">RvY_08831-1</name>
    <name evidence="14" type="synonym">RvY_08831.1</name>
    <name evidence="14" type="ORF">RvY_08831</name>
</gene>
<dbReference type="Pfam" id="PF00271">
    <property type="entry name" value="Helicase_C"/>
    <property type="match status" value="1"/>
</dbReference>
<dbReference type="SMART" id="SM00490">
    <property type="entry name" value="HELICc"/>
    <property type="match status" value="1"/>
</dbReference>
<dbReference type="GO" id="GO:0005524">
    <property type="term" value="F:ATP binding"/>
    <property type="evidence" value="ECO:0007669"/>
    <property type="project" value="UniProtKB-KW"/>
</dbReference>
<dbReference type="InterPro" id="IPR057842">
    <property type="entry name" value="WH_MER3"/>
</dbReference>
<dbReference type="GO" id="GO:0016787">
    <property type="term" value="F:hydrolase activity"/>
    <property type="evidence" value="ECO:0007669"/>
    <property type="project" value="UniProtKB-KW"/>
</dbReference>
<dbReference type="Gene3D" id="1.10.10.10">
    <property type="entry name" value="Winged helix-like DNA-binding domain superfamily/Winged helix DNA-binding domain"/>
    <property type="match status" value="1"/>
</dbReference>
<protein>
    <recommendedName>
        <fullName evidence="9">DNA 3'-5' helicase</fullName>
        <ecNumber evidence="9">5.6.2.4</ecNumber>
    </recommendedName>
</protein>
<evidence type="ECO:0000256" key="1">
    <source>
        <dbReference type="ARBA" id="ARBA00010140"/>
    </source>
</evidence>
<dbReference type="SUPFAM" id="SSF52540">
    <property type="entry name" value="P-loop containing nucleoside triphosphate hydrolases"/>
    <property type="match status" value="2"/>
</dbReference>
<feature type="compositionally biased region" description="Low complexity" evidence="11">
    <location>
        <begin position="941"/>
        <end position="953"/>
    </location>
</feature>
<dbReference type="Gene3D" id="3.40.50.300">
    <property type="entry name" value="P-loop containing nucleotide triphosphate hydrolases"/>
    <property type="match status" value="2"/>
</dbReference>
<evidence type="ECO:0000256" key="5">
    <source>
        <dbReference type="ARBA" id="ARBA00022840"/>
    </source>
</evidence>
<dbReference type="InterPro" id="IPR036390">
    <property type="entry name" value="WH_DNA-bd_sf"/>
</dbReference>
<dbReference type="Gene3D" id="1.10.3380.10">
    <property type="entry name" value="Sec63 N-terminal domain-like domain"/>
    <property type="match status" value="1"/>
</dbReference>
<dbReference type="PANTHER" id="PTHR47835">
    <property type="entry name" value="HFM1, ATP DEPENDENT DNA HELICASE HOMOLOG"/>
    <property type="match status" value="1"/>
</dbReference>
<dbReference type="SMART" id="SM00487">
    <property type="entry name" value="DEXDc"/>
    <property type="match status" value="1"/>
</dbReference>
<comment type="caution">
    <text evidence="14">The sequence shown here is derived from an EMBL/GenBank/DDBJ whole genome shotgun (WGS) entry which is preliminary data.</text>
</comment>
<dbReference type="AlphaFoldDB" id="A0A1D1V7A7"/>
<dbReference type="GO" id="GO:0043138">
    <property type="term" value="F:3'-5' DNA helicase activity"/>
    <property type="evidence" value="ECO:0007669"/>
    <property type="project" value="UniProtKB-EC"/>
</dbReference>
<evidence type="ECO:0000313" key="14">
    <source>
        <dbReference type="EMBL" id="GAU97556.1"/>
    </source>
</evidence>
<sequence length="992" mass="109948">MLRPPSHLYLNRQFSDGRPSDRVVLRSTTELPDKFQKIFEERPYFNILQSKVLDSVMTEDNSLVVSAPTGSGKTGVMELMMVKLFLDQQAGKDSLHSRKAVYLAPIKALCDEKFTDWSNRFGQIGFKCCKMTGDSDGDEYNEMKEADIVISTPEKFDSLTRRWRDNDFMVRMVRLFMVDEDHLVGDATRGATLETVISRMKAVSQKYENEGGIQPIRFGAVSATLQNIEDFGEWLGSPSRPARIVKVGEDARPVQIQKIVLGYPCNSNNEFRFDMSLDYKLLTVIQTYSGGKPTLIFCSTRKSTSQAAINLLKGINSLLPPGPAAQKVRQVANTIVNVQLRECLMKGAGFHHAGLDRRDRTAVESLFLEGVLPVLCSTSTLAMGVNLPAHLVIVKSTSYYGTDGLKEYSQTEVMQMIGRAGRPQFDTSAVAVIMTKTTLKSKFDQLVNATQVIESVLHKNLIEHVNAEISLRTFYNADTMLAWIQSTFLYIRIMKNPGFYFKLEKKVNEEDIHSWLQDIASSCLRALKGNGLLTGNGTFFQATPKGSLMAKYYIAFDTMVLFGTLTGKETIAELVDALSKAKEFADVTLRVNEKMALNTLNRNKNAVPTIRFPMKGKIQSTAMKVNCLIQAALGSLPVTDPGLSMDTNKIFRSAKRVMSCLVAYVRSSNVGFKLSISTIQLAKCLEARMWENSDHVARQITGIGATLSVSLVNAGYTTFSSMEQANPRELELIVNRRPPFGNRIVDVVSRLPKYILTTDQTPNLADDKAEIVISLRLQNSEVLKDNPTAGHQHTVRLLVGDLENKTLVDEKVTDSQICRTNGAWSRKVSVQRSPAGEDLFISLISESLIGLDISCSFAPFYTGPKRTPVVAKNFPVAEGTQPKQQKAKPKKFQQTKLVSIPRKRKRKNGSQDFSSQIVDENSSGSSFQPGTAGGSCDRDQGGPPSLGTPPLSTVINISSNLTMPSRPNGPRKEDPNDWYDAASDSYFPIDSF</sequence>
<keyword evidence="15" id="KW-1185">Reference proteome</keyword>
<dbReference type="InterPro" id="IPR027417">
    <property type="entry name" value="P-loop_NTPase"/>
</dbReference>
<evidence type="ECO:0000256" key="4">
    <source>
        <dbReference type="ARBA" id="ARBA00022806"/>
    </source>
</evidence>
<evidence type="ECO:0000259" key="13">
    <source>
        <dbReference type="PROSITE" id="PS51194"/>
    </source>
</evidence>
<feature type="region of interest" description="Disordered" evidence="11">
    <location>
        <begin position="878"/>
        <end position="992"/>
    </location>
</feature>
<dbReference type="InterPro" id="IPR004179">
    <property type="entry name" value="Sec63-dom"/>
</dbReference>
<dbReference type="SUPFAM" id="SSF158702">
    <property type="entry name" value="Sec63 N-terminal domain-like"/>
    <property type="match status" value="1"/>
</dbReference>
<evidence type="ECO:0000313" key="15">
    <source>
        <dbReference type="Proteomes" id="UP000186922"/>
    </source>
</evidence>